<feature type="domain" description="MATH" evidence="10">
    <location>
        <begin position="444"/>
        <end position="592"/>
    </location>
</feature>
<feature type="region of interest" description="Disordered" evidence="8">
    <location>
        <begin position="311"/>
        <end position="355"/>
    </location>
</feature>
<dbReference type="SMART" id="SM00061">
    <property type="entry name" value="MATH"/>
    <property type="match status" value="1"/>
</dbReference>
<reference evidence="12" key="1">
    <citation type="journal article" date="2023" name="G3 (Bethesda)">
        <title>A reference genome for the long-term kleptoplast-retaining sea slug Elysia crispata morphotype clarki.</title>
        <authorList>
            <person name="Eastman K.E."/>
            <person name="Pendleton A.L."/>
            <person name="Shaikh M.A."/>
            <person name="Suttiyut T."/>
            <person name="Ogas R."/>
            <person name="Tomko P."/>
            <person name="Gavelis G."/>
            <person name="Widhalm J.R."/>
            <person name="Wisecaver J.H."/>
        </authorList>
    </citation>
    <scope>NUCLEOTIDE SEQUENCE</scope>
    <source>
        <strain evidence="12">ECLA1</strain>
    </source>
</reference>
<dbReference type="SUPFAM" id="SSF57850">
    <property type="entry name" value="RING/U-box"/>
    <property type="match status" value="1"/>
</dbReference>
<dbReference type="Pfam" id="PF21355">
    <property type="entry name" value="TRAF-mep_MATH"/>
    <property type="match status" value="1"/>
</dbReference>
<evidence type="ECO:0008006" key="14">
    <source>
        <dbReference type="Google" id="ProtNLM"/>
    </source>
</evidence>
<dbReference type="GO" id="GO:0043122">
    <property type="term" value="P:regulation of canonical NF-kappaB signal transduction"/>
    <property type="evidence" value="ECO:0007669"/>
    <property type="project" value="TreeGrafter"/>
</dbReference>
<gene>
    <name evidence="12" type="ORF">RRG08_019079</name>
</gene>
<comment type="subcellular location">
    <subcellularLocation>
        <location evidence="1">Cytoplasm</location>
    </subcellularLocation>
</comment>
<feature type="zinc finger region" description="TRAF-type" evidence="7">
    <location>
        <begin position="173"/>
        <end position="218"/>
    </location>
</feature>
<dbReference type="InterPro" id="IPR002083">
    <property type="entry name" value="MATH/TRAF_dom"/>
</dbReference>
<dbReference type="InterPro" id="IPR049342">
    <property type="entry name" value="TRAF1-6_MATH_dom"/>
</dbReference>
<dbReference type="InterPro" id="IPR013083">
    <property type="entry name" value="Znf_RING/FYVE/PHD"/>
</dbReference>
<evidence type="ECO:0000256" key="1">
    <source>
        <dbReference type="ARBA" id="ARBA00004496"/>
    </source>
</evidence>
<dbReference type="PIRSF" id="PIRSF015614">
    <property type="entry name" value="TRAF"/>
    <property type="match status" value="1"/>
</dbReference>
<dbReference type="SUPFAM" id="SSF49599">
    <property type="entry name" value="TRAF domain-like"/>
    <property type="match status" value="3"/>
</dbReference>
<dbReference type="GO" id="GO:0009898">
    <property type="term" value="C:cytoplasmic side of plasma membrane"/>
    <property type="evidence" value="ECO:0007669"/>
    <property type="project" value="TreeGrafter"/>
</dbReference>
<evidence type="ECO:0000256" key="4">
    <source>
        <dbReference type="ARBA" id="ARBA00022737"/>
    </source>
</evidence>
<evidence type="ECO:0000259" key="11">
    <source>
        <dbReference type="PROSITE" id="PS50145"/>
    </source>
</evidence>
<feature type="compositionally biased region" description="Polar residues" evidence="8">
    <location>
        <begin position="26"/>
        <end position="43"/>
    </location>
</feature>
<dbReference type="InterPro" id="IPR008974">
    <property type="entry name" value="TRAF-like"/>
</dbReference>
<dbReference type="GO" id="GO:0005737">
    <property type="term" value="C:cytoplasm"/>
    <property type="evidence" value="ECO:0007669"/>
    <property type="project" value="UniProtKB-SubCell"/>
</dbReference>
<dbReference type="GO" id="GO:0008270">
    <property type="term" value="F:zinc ion binding"/>
    <property type="evidence" value="ECO:0007669"/>
    <property type="project" value="UniProtKB-KW"/>
</dbReference>
<feature type="domain" description="RING-type" evidence="9">
    <location>
        <begin position="82"/>
        <end position="121"/>
    </location>
</feature>
<dbReference type="GO" id="GO:0007165">
    <property type="term" value="P:signal transduction"/>
    <property type="evidence" value="ECO:0007669"/>
    <property type="project" value="InterPro"/>
</dbReference>
<evidence type="ECO:0000256" key="8">
    <source>
        <dbReference type="SAM" id="MobiDB-lite"/>
    </source>
</evidence>
<evidence type="ECO:0000313" key="12">
    <source>
        <dbReference type="EMBL" id="KAK3781454.1"/>
    </source>
</evidence>
<organism evidence="12 13">
    <name type="scientific">Elysia crispata</name>
    <name type="common">lettuce slug</name>
    <dbReference type="NCBI Taxonomy" id="231223"/>
    <lineage>
        <taxon>Eukaryota</taxon>
        <taxon>Metazoa</taxon>
        <taxon>Spiralia</taxon>
        <taxon>Lophotrochozoa</taxon>
        <taxon>Mollusca</taxon>
        <taxon>Gastropoda</taxon>
        <taxon>Heterobranchia</taxon>
        <taxon>Euthyneura</taxon>
        <taxon>Panpulmonata</taxon>
        <taxon>Sacoglossa</taxon>
        <taxon>Placobranchoidea</taxon>
        <taxon>Plakobranchidae</taxon>
        <taxon>Elysia</taxon>
    </lineage>
</organism>
<dbReference type="EMBL" id="JAWDGP010002624">
    <property type="protein sequence ID" value="KAK3781454.1"/>
    <property type="molecule type" value="Genomic_DNA"/>
</dbReference>
<dbReference type="GO" id="GO:0005164">
    <property type="term" value="F:tumor necrosis factor receptor binding"/>
    <property type="evidence" value="ECO:0007669"/>
    <property type="project" value="TreeGrafter"/>
</dbReference>
<dbReference type="InterPro" id="IPR001841">
    <property type="entry name" value="Znf_RING"/>
</dbReference>
<keyword evidence="4" id="KW-0677">Repeat</keyword>
<evidence type="ECO:0000259" key="10">
    <source>
        <dbReference type="PROSITE" id="PS50144"/>
    </source>
</evidence>
<dbReference type="AlphaFoldDB" id="A0AAE1DSN4"/>
<keyword evidence="3 7" id="KW-0479">Metal-binding</keyword>
<feature type="zinc finger region" description="TRAF-type" evidence="7">
    <location>
        <begin position="226"/>
        <end position="278"/>
    </location>
</feature>
<protein>
    <recommendedName>
        <fullName evidence="14">TNF receptor-associated factor</fullName>
    </recommendedName>
</protein>
<keyword evidence="13" id="KW-1185">Reference proteome</keyword>
<dbReference type="Proteomes" id="UP001283361">
    <property type="component" value="Unassembled WGS sequence"/>
</dbReference>
<dbReference type="GO" id="GO:0042981">
    <property type="term" value="P:regulation of apoptotic process"/>
    <property type="evidence" value="ECO:0007669"/>
    <property type="project" value="InterPro"/>
</dbReference>
<keyword evidence="5 7" id="KW-0863">Zinc-finger</keyword>
<evidence type="ECO:0000256" key="7">
    <source>
        <dbReference type="PROSITE-ProRule" id="PRU00207"/>
    </source>
</evidence>
<accession>A0AAE1DSN4</accession>
<evidence type="ECO:0000259" key="9">
    <source>
        <dbReference type="PROSITE" id="PS50089"/>
    </source>
</evidence>
<feature type="region of interest" description="Disordered" evidence="8">
    <location>
        <begin position="17"/>
        <end position="59"/>
    </location>
</feature>
<dbReference type="Gene3D" id="2.60.210.10">
    <property type="entry name" value="Apoptosis, Tumor Necrosis Factor Receptor Associated Protein 2, Chain A"/>
    <property type="match status" value="1"/>
</dbReference>
<evidence type="ECO:0000256" key="6">
    <source>
        <dbReference type="ARBA" id="ARBA00022833"/>
    </source>
</evidence>
<feature type="compositionally biased region" description="Low complexity" evidence="8">
    <location>
        <begin position="44"/>
        <end position="54"/>
    </location>
</feature>
<evidence type="ECO:0000256" key="2">
    <source>
        <dbReference type="ARBA" id="ARBA00022490"/>
    </source>
</evidence>
<dbReference type="Gene3D" id="3.30.40.10">
    <property type="entry name" value="Zinc/RING finger domain, C3HC4 (zinc finger)"/>
    <property type="match status" value="3"/>
</dbReference>
<feature type="domain" description="TRAF-type" evidence="11">
    <location>
        <begin position="226"/>
        <end position="278"/>
    </location>
</feature>
<dbReference type="Pfam" id="PF02176">
    <property type="entry name" value="zf-TRAF"/>
    <property type="match status" value="1"/>
</dbReference>
<keyword evidence="2" id="KW-0963">Cytoplasm</keyword>
<dbReference type="PROSITE" id="PS50144">
    <property type="entry name" value="MATH"/>
    <property type="match status" value="1"/>
</dbReference>
<keyword evidence="6 7" id="KW-0862">Zinc</keyword>
<sequence>MDALDVQADAALEAMADTGSAAEGATSPTGVAVSSPSLSKTPHNPSNSSPSDSSSEIKQIPVLQTGYPKEIAEKEVEEKFLCGYCKNILREPMQSECGHRFCNCCRQKMLQLPQPFTCQACVEEDLEAESCVLSLEGMFEDKAAIREMKKIKVKCINPGCTWTGLFHDYITKHEKTCDKKMLACSLCGSVMSQNRLANHQSKHCPKRLITCQYCQQQMLQEQEEKHRMTCPLVPVKCDRCSTSVPRNELKNHQERDCIHRDVICPVPDCHKKMPKEQFSSHLNESPKMVQKHLLYLFDRIAQLEQELTNVKMQPPPETRQSEQGVAASAEGGGARSQQDGADGSQGAVGGAESAAVPESQASATLKLHEDLMSVLHGEILRCIRQVEVLMAGRARETTAVRDLSGKVENLQRLLGTVDMRLNEIQPGRLPISTAEVGTLVECADGIATWCIPQFSQVRREAVNSPNVYRDSPPFTTGSMGYKMKIRIFADGDGSAKGKAMSVYLHLLPGPCDDLLPWPFQADVHFVLIDQKDFKNHKSGSIRSPITEQSCRQPSATSAQPGFGLEALVTLLEMGSELSRYNLKDVLYLRVLVDLKQSKLPARLKTLDPRLNSTGFRQADGATYRK</sequence>
<dbReference type="PANTHER" id="PTHR10131:SF138">
    <property type="entry name" value="RE66324P"/>
    <property type="match status" value="1"/>
</dbReference>
<dbReference type="PROSITE" id="PS50145">
    <property type="entry name" value="ZF_TRAF"/>
    <property type="match status" value="2"/>
</dbReference>
<name>A0AAE1DSN4_9GAST</name>
<dbReference type="PROSITE" id="PS50089">
    <property type="entry name" value="ZF_RING_2"/>
    <property type="match status" value="1"/>
</dbReference>
<dbReference type="InterPro" id="IPR001293">
    <property type="entry name" value="Znf_TRAF"/>
</dbReference>
<dbReference type="InterPro" id="IPR012227">
    <property type="entry name" value="TNF_rcpt-assoc_TRAF_met"/>
</dbReference>
<evidence type="ECO:0000256" key="5">
    <source>
        <dbReference type="ARBA" id="ARBA00022771"/>
    </source>
</evidence>
<proteinExistence type="predicted"/>
<dbReference type="FunFam" id="3.30.40.10:FF:000189">
    <property type="entry name" value="TNF receptor-associated factor"/>
    <property type="match status" value="1"/>
</dbReference>
<dbReference type="PANTHER" id="PTHR10131">
    <property type="entry name" value="TNF RECEPTOR ASSOCIATED FACTOR"/>
    <property type="match status" value="1"/>
</dbReference>
<feature type="domain" description="TRAF-type" evidence="11">
    <location>
        <begin position="173"/>
        <end position="218"/>
    </location>
</feature>
<comment type="caution">
    <text evidence="12">The sequence shown here is derived from an EMBL/GenBank/DDBJ whole genome shotgun (WGS) entry which is preliminary data.</text>
</comment>
<evidence type="ECO:0000256" key="3">
    <source>
        <dbReference type="ARBA" id="ARBA00022723"/>
    </source>
</evidence>
<evidence type="ECO:0000313" key="13">
    <source>
        <dbReference type="Proteomes" id="UP001283361"/>
    </source>
</evidence>